<dbReference type="InParanoid" id="A0A1S0TGJ8"/>
<name>A0A1S0TGJ8_LOALO</name>
<protein>
    <submittedName>
        <fullName evidence="2">Uncharacterized protein</fullName>
    </submittedName>
</protein>
<dbReference type="OrthoDB" id="10534868at2759"/>
<proteinExistence type="predicted"/>
<dbReference type="AlphaFoldDB" id="A0A1S0TGJ8"/>
<dbReference type="GeneID" id="9952604"/>
<accession>A0A1S0TGJ8</accession>
<dbReference type="CTD" id="9952604"/>
<dbReference type="RefSeq" id="XP_003150659.1">
    <property type="nucleotide sequence ID" value="XM_003150611.1"/>
</dbReference>
<evidence type="ECO:0000313" key="2">
    <source>
        <dbReference type="EMBL" id="EFO13410.1"/>
    </source>
</evidence>
<sequence length="146" mass="15988">MPCQKIVQQRLRLLGSFSNSAKTSTSTTSTSTTTITTTTTTATTTTTTTSTVSTFHSNSCSDHRNSNYQDLVYSNGYNSKNQSCYHQRSVSALPLQEHLQQQQHGNGSDIGYHGNGIHYTSNNTVQMPTNYGCHRENSTLTTGILL</sequence>
<dbReference type="EMBL" id="JH712293">
    <property type="protein sequence ID" value="EFO13410.1"/>
    <property type="molecule type" value="Genomic_DNA"/>
</dbReference>
<dbReference type="OMA" id="YGCHREN"/>
<dbReference type="KEGG" id="loa:LOAG_15119"/>
<evidence type="ECO:0000256" key="1">
    <source>
        <dbReference type="SAM" id="MobiDB-lite"/>
    </source>
</evidence>
<feature type="compositionally biased region" description="Low complexity" evidence="1">
    <location>
        <begin position="23"/>
        <end position="48"/>
    </location>
</feature>
<reference evidence="2" key="1">
    <citation type="submission" date="2012-04" db="EMBL/GenBank/DDBJ databases">
        <title>The Genome Sequence of Loa loa.</title>
        <authorList>
            <consortium name="The Broad Institute Genome Sequencing Platform"/>
            <consortium name="Broad Institute Genome Sequencing Center for Infectious Disease"/>
            <person name="Nutman T.B."/>
            <person name="Fink D.L."/>
            <person name="Russ C."/>
            <person name="Young S."/>
            <person name="Zeng Q."/>
            <person name="Gargeya S."/>
            <person name="Alvarado L."/>
            <person name="Berlin A."/>
            <person name="Chapman S.B."/>
            <person name="Chen Z."/>
            <person name="Freedman E."/>
            <person name="Gellesch M."/>
            <person name="Goldberg J."/>
            <person name="Griggs A."/>
            <person name="Gujja S."/>
            <person name="Heilman E.R."/>
            <person name="Heiman D."/>
            <person name="Howarth C."/>
            <person name="Mehta T."/>
            <person name="Neiman D."/>
            <person name="Pearson M."/>
            <person name="Roberts A."/>
            <person name="Saif S."/>
            <person name="Shea T."/>
            <person name="Shenoy N."/>
            <person name="Sisk P."/>
            <person name="Stolte C."/>
            <person name="Sykes S."/>
            <person name="White J."/>
            <person name="Yandava C."/>
            <person name="Haas B."/>
            <person name="Henn M.R."/>
            <person name="Nusbaum C."/>
            <person name="Birren B."/>
        </authorList>
    </citation>
    <scope>NUCLEOTIDE SEQUENCE [LARGE SCALE GENOMIC DNA]</scope>
</reference>
<organism evidence="2">
    <name type="scientific">Loa loa</name>
    <name type="common">Eye worm</name>
    <name type="synonym">Filaria loa</name>
    <dbReference type="NCBI Taxonomy" id="7209"/>
    <lineage>
        <taxon>Eukaryota</taxon>
        <taxon>Metazoa</taxon>
        <taxon>Ecdysozoa</taxon>
        <taxon>Nematoda</taxon>
        <taxon>Chromadorea</taxon>
        <taxon>Rhabditida</taxon>
        <taxon>Spirurina</taxon>
        <taxon>Spiruromorpha</taxon>
        <taxon>Filarioidea</taxon>
        <taxon>Onchocercidae</taxon>
        <taxon>Loa</taxon>
    </lineage>
</organism>
<feature type="region of interest" description="Disordered" evidence="1">
    <location>
        <begin position="19"/>
        <end position="48"/>
    </location>
</feature>
<gene>
    <name evidence="2" type="ORF">LOAG_15119</name>
</gene>